<name>A0A0E2BFG8_9LEPT</name>
<evidence type="ECO:0000313" key="1">
    <source>
        <dbReference type="EMBL" id="EKO34088.1"/>
    </source>
</evidence>
<comment type="caution">
    <text evidence="1">The sequence shown here is derived from an EMBL/GenBank/DDBJ whole genome shotgun (WGS) entry which is preliminary data.</text>
</comment>
<keyword evidence="2" id="KW-1185">Reference proteome</keyword>
<dbReference type="EMBL" id="AHON02000039">
    <property type="protein sequence ID" value="EKO34088.1"/>
    <property type="molecule type" value="Genomic_DNA"/>
</dbReference>
<accession>A0A0E2BFG8</accession>
<sequence>MPNFQTVFSLLNSRRSSHILSFGANSRMFGARILSKNKVFLK</sequence>
<dbReference type="AlphaFoldDB" id="A0A0E2BFG8"/>
<organism evidence="1 2">
    <name type="scientific">Leptospira santarosai str. MOR084</name>
    <dbReference type="NCBI Taxonomy" id="1049984"/>
    <lineage>
        <taxon>Bacteria</taxon>
        <taxon>Pseudomonadati</taxon>
        <taxon>Spirochaetota</taxon>
        <taxon>Spirochaetia</taxon>
        <taxon>Leptospirales</taxon>
        <taxon>Leptospiraceae</taxon>
        <taxon>Leptospira</taxon>
    </lineage>
</organism>
<protein>
    <submittedName>
        <fullName evidence="1">Uncharacterized protein</fullName>
    </submittedName>
</protein>
<reference evidence="1" key="1">
    <citation type="submission" date="2012-10" db="EMBL/GenBank/DDBJ databases">
        <authorList>
            <person name="Harkins D.M."/>
            <person name="Durkin A.S."/>
            <person name="Brinkac L.M."/>
            <person name="Haft D.H."/>
            <person name="Selengut J.D."/>
            <person name="Sanka R."/>
            <person name="DePew J."/>
            <person name="Purushe J."/>
            <person name="Matthias M.A."/>
            <person name="Vinetz J.M."/>
            <person name="Sutton G.G."/>
            <person name="Nierman W.C."/>
            <person name="Fouts D.E."/>
        </authorList>
    </citation>
    <scope>NUCLEOTIDE SEQUENCE [LARGE SCALE GENOMIC DNA]</scope>
    <source>
        <strain evidence="1">MOR084</strain>
    </source>
</reference>
<evidence type="ECO:0000313" key="2">
    <source>
        <dbReference type="Proteomes" id="UP000006329"/>
    </source>
</evidence>
<gene>
    <name evidence="1" type="ORF">LEP1GSC179_3607</name>
</gene>
<proteinExistence type="predicted"/>
<dbReference type="Proteomes" id="UP000006329">
    <property type="component" value="Unassembled WGS sequence"/>
</dbReference>